<comment type="catalytic activity">
    <reaction evidence="4 5">
        <text>O-phospho-L-tyrosyl-[protein] + H2O = L-tyrosyl-[protein] + phosphate</text>
        <dbReference type="Rhea" id="RHEA:10684"/>
        <dbReference type="Rhea" id="RHEA-COMP:10136"/>
        <dbReference type="Rhea" id="RHEA-COMP:20101"/>
        <dbReference type="ChEBI" id="CHEBI:15377"/>
        <dbReference type="ChEBI" id="CHEBI:43474"/>
        <dbReference type="ChEBI" id="CHEBI:46858"/>
        <dbReference type="ChEBI" id="CHEBI:61978"/>
        <dbReference type="EC" id="3.1.3.48"/>
    </reaction>
</comment>
<dbReference type="EMBL" id="CP048209">
    <property type="protein sequence ID" value="QHT61923.1"/>
    <property type="molecule type" value="Genomic_DNA"/>
</dbReference>
<evidence type="ECO:0000313" key="6">
    <source>
        <dbReference type="EMBL" id="QHT61923.1"/>
    </source>
</evidence>
<organism evidence="6 7">
    <name type="scientific">Paenibacillus lycopersici</name>
    <dbReference type="NCBI Taxonomy" id="2704462"/>
    <lineage>
        <taxon>Bacteria</taxon>
        <taxon>Bacillati</taxon>
        <taxon>Bacillota</taxon>
        <taxon>Bacilli</taxon>
        <taxon>Bacillales</taxon>
        <taxon>Paenibacillaceae</taxon>
        <taxon>Paenibacillus</taxon>
    </lineage>
</organism>
<keyword evidence="7" id="KW-1185">Reference proteome</keyword>
<evidence type="ECO:0000256" key="1">
    <source>
        <dbReference type="ARBA" id="ARBA00005750"/>
    </source>
</evidence>
<proteinExistence type="inferred from homology"/>
<dbReference type="PANTHER" id="PTHR39181:SF1">
    <property type="entry name" value="TYROSINE-PROTEIN PHOSPHATASE YWQE"/>
    <property type="match status" value="1"/>
</dbReference>
<dbReference type="Pfam" id="PF19567">
    <property type="entry name" value="CpsB_CapC"/>
    <property type="match status" value="1"/>
</dbReference>
<dbReference type="GO" id="GO:0004725">
    <property type="term" value="F:protein tyrosine phosphatase activity"/>
    <property type="evidence" value="ECO:0007669"/>
    <property type="project" value="UniProtKB-UniRule"/>
</dbReference>
<dbReference type="PANTHER" id="PTHR39181">
    <property type="entry name" value="TYROSINE-PROTEIN PHOSPHATASE YWQE"/>
    <property type="match status" value="1"/>
</dbReference>
<dbReference type="GO" id="GO:0030145">
    <property type="term" value="F:manganese ion binding"/>
    <property type="evidence" value="ECO:0007669"/>
    <property type="project" value="UniProtKB-UniRule"/>
</dbReference>
<evidence type="ECO:0000313" key="7">
    <source>
        <dbReference type="Proteomes" id="UP000476064"/>
    </source>
</evidence>
<dbReference type="Proteomes" id="UP000476064">
    <property type="component" value="Chromosome"/>
</dbReference>
<dbReference type="KEGG" id="plyc:GXP70_19345"/>
<sequence>MIDMHCHLLPGLDDGPDHLEEAVELARRAAYDGVTAIIATPHYRPGAYETDAGRIRREAENMNAELRKRRIPLIVQPGQEIRVYDNLVADLEAGRLLPLGKSAYVLLELPSSRIPLRIEDMLHELRIAGWTPIIAHPERNAQIAADPSQFERLADYGAMAQLTSHSLTGRFGKAVKSAALELCRRNLVQTIASDAHNATTRPYELLAAHDIVAAKLGRALSAAYERNARAVWHDAPMERSNLPERRSAMSRLLAKLPTFKL</sequence>
<dbReference type="Gene3D" id="3.20.20.140">
    <property type="entry name" value="Metal-dependent hydrolases"/>
    <property type="match status" value="1"/>
</dbReference>
<dbReference type="RefSeq" id="WP_162358360.1">
    <property type="nucleotide sequence ID" value="NZ_CP048209.1"/>
</dbReference>
<dbReference type="PIRSF" id="PIRSF016557">
    <property type="entry name" value="Caps_synth_CpsB"/>
    <property type="match status" value="1"/>
</dbReference>
<accession>A0A6C0G1X0</accession>
<evidence type="ECO:0000256" key="2">
    <source>
        <dbReference type="ARBA" id="ARBA00022801"/>
    </source>
</evidence>
<dbReference type="InterPro" id="IPR016195">
    <property type="entry name" value="Pol/histidinol_Pase-like"/>
</dbReference>
<dbReference type="InterPro" id="IPR016667">
    <property type="entry name" value="Caps_polysacc_synth_CpsB/CapC"/>
</dbReference>
<dbReference type="EC" id="3.1.3.48" evidence="5"/>
<evidence type="ECO:0000256" key="4">
    <source>
        <dbReference type="ARBA" id="ARBA00051722"/>
    </source>
</evidence>
<gene>
    <name evidence="6" type="ORF">GXP70_19345</name>
</gene>
<evidence type="ECO:0000256" key="5">
    <source>
        <dbReference type="PIRNR" id="PIRNR016557"/>
    </source>
</evidence>
<evidence type="ECO:0000256" key="3">
    <source>
        <dbReference type="ARBA" id="ARBA00022912"/>
    </source>
</evidence>
<protein>
    <recommendedName>
        <fullName evidence="5">Tyrosine-protein phosphatase</fullName>
        <ecNumber evidence="5">3.1.3.48</ecNumber>
    </recommendedName>
</protein>
<name>A0A6C0G1X0_9BACL</name>
<comment type="similarity">
    <text evidence="1 5">Belongs to the metallo-dependent hydrolases superfamily. CpsB/CapC family.</text>
</comment>
<dbReference type="AlphaFoldDB" id="A0A6C0G1X0"/>
<dbReference type="SUPFAM" id="SSF89550">
    <property type="entry name" value="PHP domain-like"/>
    <property type="match status" value="1"/>
</dbReference>
<reference evidence="6 7" key="1">
    <citation type="submission" date="2020-01" db="EMBL/GenBank/DDBJ databases">
        <title>Paenibacillus sp. nov., isolated from tomato rhizosphere.</title>
        <authorList>
            <person name="Weon H.-Y."/>
            <person name="Lee S.A."/>
        </authorList>
    </citation>
    <scope>NUCLEOTIDE SEQUENCE [LARGE SCALE GENOMIC DNA]</scope>
    <source>
        <strain evidence="6 7">12200R-189</strain>
    </source>
</reference>
<keyword evidence="2 5" id="KW-0378">Hydrolase</keyword>
<keyword evidence="3 5" id="KW-0904">Protein phosphatase</keyword>